<proteinExistence type="predicted"/>
<feature type="non-terminal residue" evidence="2">
    <location>
        <position position="266"/>
    </location>
</feature>
<dbReference type="OrthoDB" id="10391568at2759"/>
<evidence type="ECO:0000256" key="1">
    <source>
        <dbReference type="SAM" id="MobiDB-lite"/>
    </source>
</evidence>
<sequence length="266" mass="30555">MISSLIRKLKEQVKPIENHTFELTSFNFAIQSSPFVELGVDLNLARSRSFQSKFTIELDVDLEKSQDLRRNLAVDDFNLTQGQLSNPAVDFNYGQIQRFKSNSAIEFESDFNFMSSHSSNPPENDFIVMPGPSSSSNNISSDDESQENLLQLYVGLLFNTWEEVDSFVESYGKSKGFSFQKSRSDFHSDHSGIHRCSYECSYSRAHKAKKTIDITKQRERYSAEINCLWHVNFNNRKGTTQITCTSFDDKHNHELNPIISQTAPWF</sequence>
<name>A0A9N9JXN3_9GLOM</name>
<dbReference type="PANTHER" id="PTHR47718">
    <property type="entry name" value="OS01G0519700 PROTEIN"/>
    <property type="match status" value="1"/>
</dbReference>
<reference evidence="2" key="1">
    <citation type="submission" date="2021-06" db="EMBL/GenBank/DDBJ databases">
        <authorList>
            <person name="Kallberg Y."/>
            <person name="Tangrot J."/>
            <person name="Rosling A."/>
        </authorList>
    </citation>
    <scope>NUCLEOTIDE SEQUENCE</scope>
    <source>
        <strain evidence="2">FL966</strain>
    </source>
</reference>
<organism evidence="2 3">
    <name type="scientific">Cetraspora pellucida</name>
    <dbReference type="NCBI Taxonomy" id="1433469"/>
    <lineage>
        <taxon>Eukaryota</taxon>
        <taxon>Fungi</taxon>
        <taxon>Fungi incertae sedis</taxon>
        <taxon>Mucoromycota</taxon>
        <taxon>Glomeromycotina</taxon>
        <taxon>Glomeromycetes</taxon>
        <taxon>Diversisporales</taxon>
        <taxon>Gigasporaceae</taxon>
        <taxon>Cetraspora</taxon>
    </lineage>
</organism>
<gene>
    <name evidence="2" type="ORF">CPELLU_LOCUS17820</name>
</gene>
<dbReference type="AlphaFoldDB" id="A0A9N9JXN3"/>
<dbReference type="EMBL" id="CAJVQA010031963">
    <property type="protein sequence ID" value="CAG8802460.1"/>
    <property type="molecule type" value="Genomic_DNA"/>
</dbReference>
<protein>
    <submittedName>
        <fullName evidence="2">12599_t:CDS:1</fullName>
    </submittedName>
</protein>
<evidence type="ECO:0000313" key="2">
    <source>
        <dbReference type="EMBL" id="CAG8802460.1"/>
    </source>
</evidence>
<feature type="region of interest" description="Disordered" evidence="1">
    <location>
        <begin position="122"/>
        <end position="142"/>
    </location>
</feature>
<accession>A0A9N9JXN3</accession>
<comment type="caution">
    <text evidence="2">The sequence shown here is derived from an EMBL/GenBank/DDBJ whole genome shotgun (WGS) entry which is preliminary data.</text>
</comment>
<dbReference type="Proteomes" id="UP000789759">
    <property type="component" value="Unassembled WGS sequence"/>
</dbReference>
<evidence type="ECO:0000313" key="3">
    <source>
        <dbReference type="Proteomes" id="UP000789759"/>
    </source>
</evidence>
<keyword evidence="3" id="KW-1185">Reference proteome</keyword>